<dbReference type="InterPro" id="IPR052526">
    <property type="entry name" value="HTH-type_Bedaq_tolerance"/>
</dbReference>
<dbReference type="PANTHER" id="PTHR39515:SF2">
    <property type="entry name" value="HTH-TYPE TRANSCRIPTIONAL REGULATOR RV0880"/>
    <property type="match status" value="1"/>
</dbReference>
<evidence type="ECO:0000259" key="2">
    <source>
        <dbReference type="PROSITE" id="PS50995"/>
    </source>
</evidence>
<reference evidence="3 4" key="1">
    <citation type="submission" date="2018-06" db="EMBL/GenBank/DDBJ databases">
        <title>Streptomyces reniochalinae sp. nov. and Streptomyces diacarnus sp. nov. from marine sponges.</title>
        <authorList>
            <person name="Li L."/>
        </authorList>
    </citation>
    <scope>NUCLEOTIDE SEQUENCE [LARGE SCALE GENOMIC DNA]</scope>
    <source>
        <strain evidence="3 4">LHW50302</strain>
    </source>
</reference>
<dbReference type="EMBL" id="QOIM01000040">
    <property type="protein sequence ID" value="RCG15982.1"/>
    <property type="molecule type" value="Genomic_DNA"/>
</dbReference>
<protein>
    <submittedName>
        <fullName evidence="3">MarR family transcriptional regulator</fullName>
    </submittedName>
</protein>
<accession>A0A367EE31</accession>
<dbReference type="InterPro" id="IPR036390">
    <property type="entry name" value="WH_DNA-bd_sf"/>
</dbReference>
<organism evidence="3 4">
    <name type="scientific">Streptomyces reniochalinae</name>
    <dbReference type="NCBI Taxonomy" id="2250578"/>
    <lineage>
        <taxon>Bacteria</taxon>
        <taxon>Bacillati</taxon>
        <taxon>Actinomycetota</taxon>
        <taxon>Actinomycetes</taxon>
        <taxon>Kitasatosporales</taxon>
        <taxon>Streptomycetaceae</taxon>
        <taxon>Streptomyces</taxon>
    </lineage>
</organism>
<feature type="domain" description="HTH marR-type" evidence="2">
    <location>
        <begin position="24"/>
        <end position="160"/>
    </location>
</feature>
<sequence>MPHKDSGRARKPAETAGTAKPAETTELAAEVAAAVGALGRHLRAASPAGELTPTQRSVLGRILRTGPTTIAALARAELVRPQSMRVTVGALEERGVLARSPHPTDGRQVVFALTPEGARTLDAVRRAKHDWLSEALATRLDSAERGTLAAAAVLLRRLVAESGPAVGDHESAEAEDPSGAEDGSGAQDSR</sequence>
<evidence type="ECO:0000256" key="1">
    <source>
        <dbReference type="SAM" id="MobiDB-lite"/>
    </source>
</evidence>
<dbReference type="Proteomes" id="UP000253507">
    <property type="component" value="Unassembled WGS sequence"/>
</dbReference>
<dbReference type="PROSITE" id="PS50995">
    <property type="entry name" value="HTH_MARR_2"/>
    <property type="match status" value="1"/>
</dbReference>
<dbReference type="InterPro" id="IPR036388">
    <property type="entry name" value="WH-like_DNA-bd_sf"/>
</dbReference>
<dbReference type="PANTHER" id="PTHR39515">
    <property type="entry name" value="CONSERVED PROTEIN"/>
    <property type="match status" value="1"/>
</dbReference>
<keyword evidence="4" id="KW-1185">Reference proteome</keyword>
<dbReference type="InterPro" id="IPR000835">
    <property type="entry name" value="HTH_MarR-typ"/>
</dbReference>
<dbReference type="Gene3D" id="1.10.287.100">
    <property type="match status" value="1"/>
</dbReference>
<dbReference type="SUPFAM" id="SSF46785">
    <property type="entry name" value="Winged helix' DNA-binding domain"/>
    <property type="match status" value="1"/>
</dbReference>
<dbReference type="GO" id="GO:0003700">
    <property type="term" value="F:DNA-binding transcription factor activity"/>
    <property type="evidence" value="ECO:0007669"/>
    <property type="project" value="InterPro"/>
</dbReference>
<proteinExistence type="predicted"/>
<dbReference type="AlphaFoldDB" id="A0A367EE31"/>
<gene>
    <name evidence="3" type="ORF">DQ392_23355</name>
</gene>
<evidence type="ECO:0000313" key="3">
    <source>
        <dbReference type="EMBL" id="RCG15982.1"/>
    </source>
</evidence>
<dbReference type="Pfam" id="PF01047">
    <property type="entry name" value="MarR"/>
    <property type="match status" value="1"/>
</dbReference>
<feature type="region of interest" description="Disordered" evidence="1">
    <location>
        <begin position="1"/>
        <end position="24"/>
    </location>
</feature>
<dbReference type="Gene3D" id="1.10.10.10">
    <property type="entry name" value="Winged helix-like DNA-binding domain superfamily/Winged helix DNA-binding domain"/>
    <property type="match status" value="1"/>
</dbReference>
<dbReference type="RefSeq" id="WP_114017648.1">
    <property type="nucleotide sequence ID" value="NZ_QOIM01000040.1"/>
</dbReference>
<feature type="region of interest" description="Disordered" evidence="1">
    <location>
        <begin position="164"/>
        <end position="190"/>
    </location>
</feature>
<dbReference type="OrthoDB" id="3215377at2"/>
<dbReference type="SMART" id="SM00347">
    <property type="entry name" value="HTH_MARR"/>
    <property type="match status" value="1"/>
</dbReference>
<name>A0A367EE31_9ACTN</name>
<feature type="compositionally biased region" description="Basic and acidic residues" evidence="1">
    <location>
        <begin position="1"/>
        <end position="13"/>
    </location>
</feature>
<comment type="caution">
    <text evidence="3">The sequence shown here is derived from an EMBL/GenBank/DDBJ whole genome shotgun (WGS) entry which is preliminary data.</text>
</comment>
<evidence type="ECO:0000313" key="4">
    <source>
        <dbReference type="Proteomes" id="UP000253507"/>
    </source>
</evidence>